<evidence type="ECO:0000256" key="1">
    <source>
        <dbReference type="SAM" id="MobiDB-lite"/>
    </source>
</evidence>
<proteinExistence type="predicted"/>
<dbReference type="InterPro" id="IPR038705">
    <property type="entry name" value="YabP_sf"/>
</dbReference>
<evidence type="ECO:0000313" key="2">
    <source>
        <dbReference type="EMBL" id="EKC47333.1"/>
    </source>
</evidence>
<name>K1RPM2_9ZZZZ</name>
<dbReference type="EMBL" id="AJWZ01010833">
    <property type="protein sequence ID" value="EKC47333.1"/>
    <property type="molecule type" value="Genomic_DNA"/>
</dbReference>
<protein>
    <submittedName>
        <fullName evidence="2">Sporulation protein YabP</fullName>
    </submittedName>
</protein>
<feature type="region of interest" description="Disordered" evidence="1">
    <location>
        <begin position="1"/>
        <end position="22"/>
    </location>
</feature>
<reference evidence="2" key="1">
    <citation type="journal article" date="2013" name="Environ. Microbiol.">
        <title>Microbiota from the distal guts of lean and obese adolescents exhibit partial functional redundancy besides clear differences in community structure.</title>
        <authorList>
            <person name="Ferrer M."/>
            <person name="Ruiz A."/>
            <person name="Lanza F."/>
            <person name="Haange S.B."/>
            <person name="Oberbach A."/>
            <person name="Till H."/>
            <person name="Bargiela R."/>
            <person name="Campoy C."/>
            <person name="Segura M.T."/>
            <person name="Richter M."/>
            <person name="von Bergen M."/>
            <person name="Seifert J."/>
            <person name="Suarez A."/>
        </authorList>
    </citation>
    <scope>NUCLEOTIDE SEQUENCE</scope>
</reference>
<sequence length="97" mass="10598">MPYEDKKAAPQRRPHAVTLDERSHLTVTGVDEVVRFDDTEVSMRTSRGMLTVHGEGLRVGRLAIDTGELAIDGAFDALDYTEETASGGGFWSRLFGG</sequence>
<organism evidence="2">
    <name type="scientific">human gut metagenome</name>
    <dbReference type="NCBI Taxonomy" id="408170"/>
    <lineage>
        <taxon>unclassified sequences</taxon>
        <taxon>metagenomes</taxon>
        <taxon>organismal metagenomes</taxon>
    </lineage>
</organism>
<dbReference type="InterPro" id="IPR022476">
    <property type="entry name" value="Spore_YabP/YqfC"/>
</dbReference>
<dbReference type="AlphaFoldDB" id="K1RPM2"/>
<dbReference type="Gene3D" id="2.60.40.2000">
    <property type="match status" value="1"/>
</dbReference>
<comment type="caution">
    <text evidence="2">The sequence shown here is derived from an EMBL/GenBank/DDBJ whole genome shotgun (WGS) entry which is preliminary data.</text>
</comment>
<accession>K1RPM2</accession>
<gene>
    <name evidence="2" type="ORF">OBE_15763</name>
</gene>
<dbReference type="Pfam" id="PF07873">
    <property type="entry name" value="YabP"/>
    <property type="match status" value="1"/>
</dbReference>